<dbReference type="VEuPathDB" id="FungiDB:SCODWIG_00385"/>
<dbReference type="Gene3D" id="1.25.10.10">
    <property type="entry name" value="Leucine-rich Repeat Variant"/>
    <property type="match status" value="1"/>
</dbReference>
<feature type="region of interest" description="Disordered" evidence="7">
    <location>
        <begin position="694"/>
        <end position="718"/>
    </location>
</feature>
<dbReference type="GO" id="GO:0006886">
    <property type="term" value="P:intracellular protein transport"/>
    <property type="evidence" value="ECO:0007669"/>
    <property type="project" value="InterPro"/>
</dbReference>
<dbReference type="GO" id="GO:0030117">
    <property type="term" value="C:membrane coat"/>
    <property type="evidence" value="ECO:0007669"/>
    <property type="project" value="InterPro"/>
</dbReference>
<reference evidence="10" key="1">
    <citation type="submission" date="2018-06" db="EMBL/GenBank/DDBJ databases">
        <authorList>
            <person name="Guldener U."/>
        </authorList>
    </citation>
    <scope>NUCLEOTIDE SEQUENCE [LARGE SCALE GENOMIC DNA]</scope>
    <source>
        <strain evidence="10">UTAD17</strain>
    </source>
</reference>
<evidence type="ECO:0000313" key="10">
    <source>
        <dbReference type="Proteomes" id="UP000262825"/>
    </source>
</evidence>
<sequence length="792" mass="90704">MSSQAIFVKHKASELKQEYDPVIQESLNIYNSGGTIGNNSNKKKKIEIFLKKVVANFTFNNHLEMSKLYFEVFQCLKIFHTTSSNNKDSLITNLCYQYIQQITTPQLISQDLIQQVLKFIINDLYYNNNQYFSTLALETLCYIKKIPEYTFEALKYIDHNIESESNSSIDLIKKKTCIEAIPNLLIDKFSNKEQQQKKKIIDKYIKLLWDLFTNSDSSSIRASCLKSLQYLYVNFEPWNSNLQLSFDESKKIIKTLGNLNEWDKSCIINLLTLSVVPKTHEESYAIIDMILPQLQASNTSTVLQTIKFILYLSNYVEALSYSITNRISNSIIALLHKPNELKFLVLRNVILLLLSREHNNSSSTENKPRENFLNIDISYFFVEFDDPIYIKDTKLELLYLMADEKNISIILDELKEYAIDIDTQMSRKAIRAIGNLAVKLDSGNGKKEAIAVLLDLLDFCSVEYIVQEIISVFKNIFRKYPNEGTKSIISKLVTNYIDVMEESESKSAMIWILTEYSNHLPQYLTLFDEYFVKIFLQQTFEVQCSILTSAVKFFVRDSNKQSEEVCVKVLKMATEQNGNPDIRDKSFMYWRLLSGLSTNQIPVEIVKEIIDGKLPLITLNNKLDPLILEELELNIGSAASIYLKPVQQVFRQNKTRYLPQSPALLPNKTDLVIIHDEKRPSLLAALGTGGINSSSRTGSLRSMDSGIPSIRDRSGSRVGSDFSFETEFDDDPLNNFSRNNSFSGTGGGSTSPKKNISDYDKPVENVNQIKRKNSLVKKPSMLARKLTLKKKF</sequence>
<gene>
    <name evidence="9" type="ORF">SCODWIG_00385</name>
</gene>
<name>A0A376B2B6_9ASCO</name>
<dbReference type="GO" id="GO:0012505">
    <property type="term" value="C:endomembrane system"/>
    <property type="evidence" value="ECO:0007669"/>
    <property type="project" value="UniProtKB-SubCell"/>
</dbReference>
<feature type="domain" description="Clathrin/coatomer adaptor adaptin-like N-terminal" evidence="8">
    <location>
        <begin position="34"/>
        <end position="594"/>
    </location>
</feature>
<comment type="function">
    <text evidence="6">Adaptins are components of the adaptor complexes which link clathrin to receptors in coated vesicles. Clathrin-associated protein complexes are believed to interact with the cytoplasmic tails of membrane proteins, leading to their selection and concentration.</text>
</comment>
<dbReference type="AlphaFoldDB" id="A0A376B2B6"/>
<proteinExistence type="inferred from homology"/>
<comment type="subcellular location">
    <subcellularLocation>
        <location evidence="1">Endomembrane system</location>
    </subcellularLocation>
</comment>
<evidence type="ECO:0000256" key="4">
    <source>
        <dbReference type="ARBA" id="ARBA00022927"/>
    </source>
</evidence>
<comment type="similarity">
    <text evidence="2 6">Belongs to the adaptor complexes large subunit family.</text>
</comment>
<dbReference type="InterPro" id="IPR016342">
    <property type="entry name" value="AP_complex_bsu_1_2_4"/>
</dbReference>
<dbReference type="GO" id="GO:0016192">
    <property type="term" value="P:vesicle-mediated transport"/>
    <property type="evidence" value="ECO:0007669"/>
    <property type="project" value="InterPro"/>
</dbReference>
<feature type="region of interest" description="Disordered" evidence="7">
    <location>
        <begin position="735"/>
        <end position="760"/>
    </location>
</feature>
<dbReference type="InterPro" id="IPR011989">
    <property type="entry name" value="ARM-like"/>
</dbReference>
<keyword evidence="3 6" id="KW-0813">Transport</keyword>
<dbReference type="PIRSF" id="PIRSF002291">
    <property type="entry name" value="AP_complex_beta"/>
    <property type="match status" value="1"/>
</dbReference>
<dbReference type="SUPFAM" id="SSF48371">
    <property type="entry name" value="ARM repeat"/>
    <property type="match status" value="1"/>
</dbReference>
<dbReference type="Proteomes" id="UP000262825">
    <property type="component" value="Unassembled WGS sequence"/>
</dbReference>
<dbReference type="InterPro" id="IPR016024">
    <property type="entry name" value="ARM-type_fold"/>
</dbReference>
<keyword evidence="10" id="KW-1185">Reference proteome</keyword>
<dbReference type="InterPro" id="IPR026739">
    <property type="entry name" value="AP_beta"/>
</dbReference>
<evidence type="ECO:0000256" key="3">
    <source>
        <dbReference type="ARBA" id="ARBA00022448"/>
    </source>
</evidence>
<dbReference type="Pfam" id="PF01602">
    <property type="entry name" value="Adaptin_N"/>
    <property type="match status" value="1"/>
</dbReference>
<organism evidence="9 10">
    <name type="scientific">Saccharomycodes ludwigii</name>
    <dbReference type="NCBI Taxonomy" id="36035"/>
    <lineage>
        <taxon>Eukaryota</taxon>
        <taxon>Fungi</taxon>
        <taxon>Dikarya</taxon>
        <taxon>Ascomycota</taxon>
        <taxon>Saccharomycotina</taxon>
        <taxon>Saccharomycetes</taxon>
        <taxon>Saccharomycodales</taxon>
        <taxon>Saccharomycodaceae</taxon>
        <taxon>Saccharomycodes</taxon>
    </lineage>
</organism>
<evidence type="ECO:0000256" key="6">
    <source>
        <dbReference type="PIRNR" id="PIRNR002291"/>
    </source>
</evidence>
<evidence type="ECO:0000313" key="9">
    <source>
        <dbReference type="EMBL" id="SSD58624.1"/>
    </source>
</evidence>
<keyword evidence="5 6" id="KW-0472">Membrane</keyword>
<keyword evidence="4 6" id="KW-0653">Protein transport</keyword>
<evidence type="ECO:0000259" key="8">
    <source>
        <dbReference type="Pfam" id="PF01602"/>
    </source>
</evidence>
<evidence type="ECO:0000256" key="7">
    <source>
        <dbReference type="SAM" id="MobiDB-lite"/>
    </source>
</evidence>
<accession>A0A376B2B6</accession>
<dbReference type="PANTHER" id="PTHR11134">
    <property type="entry name" value="ADAPTOR COMPLEX SUBUNIT BETA FAMILY MEMBER"/>
    <property type="match status" value="1"/>
</dbReference>
<evidence type="ECO:0000256" key="2">
    <source>
        <dbReference type="ARBA" id="ARBA00006613"/>
    </source>
</evidence>
<dbReference type="InterPro" id="IPR002553">
    <property type="entry name" value="Clathrin/coatomer_adapt-like_N"/>
</dbReference>
<evidence type="ECO:0000256" key="1">
    <source>
        <dbReference type="ARBA" id="ARBA00004308"/>
    </source>
</evidence>
<protein>
    <recommendedName>
        <fullName evidence="6">AP complex subunit beta</fullName>
    </recommendedName>
</protein>
<evidence type="ECO:0000256" key="5">
    <source>
        <dbReference type="ARBA" id="ARBA00023136"/>
    </source>
</evidence>
<dbReference type="GO" id="GO:0030276">
    <property type="term" value="F:clathrin binding"/>
    <property type="evidence" value="ECO:0007669"/>
    <property type="project" value="InterPro"/>
</dbReference>
<dbReference type="EMBL" id="UFAJ01000030">
    <property type="protein sequence ID" value="SSD58624.1"/>
    <property type="molecule type" value="Genomic_DNA"/>
</dbReference>